<feature type="region of interest" description="Disordered" evidence="1">
    <location>
        <begin position="136"/>
        <end position="167"/>
    </location>
</feature>
<feature type="compositionally biased region" description="Low complexity" evidence="1">
    <location>
        <begin position="150"/>
        <end position="162"/>
    </location>
</feature>
<feature type="non-terminal residue" evidence="2">
    <location>
        <position position="353"/>
    </location>
</feature>
<accession>A0A3N4KJX4</accession>
<dbReference type="STRING" id="1392247.A0A3N4KJX4"/>
<protein>
    <submittedName>
        <fullName evidence="2">Uncharacterized protein</fullName>
    </submittedName>
</protein>
<reference evidence="2 3" key="1">
    <citation type="journal article" date="2018" name="Nat. Ecol. Evol.">
        <title>Pezizomycetes genomes reveal the molecular basis of ectomycorrhizal truffle lifestyle.</title>
        <authorList>
            <person name="Murat C."/>
            <person name="Payen T."/>
            <person name="Noel B."/>
            <person name="Kuo A."/>
            <person name="Morin E."/>
            <person name="Chen J."/>
            <person name="Kohler A."/>
            <person name="Krizsan K."/>
            <person name="Balestrini R."/>
            <person name="Da Silva C."/>
            <person name="Montanini B."/>
            <person name="Hainaut M."/>
            <person name="Levati E."/>
            <person name="Barry K.W."/>
            <person name="Belfiori B."/>
            <person name="Cichocki N."/>
            <person name="Clum A."/>
            <person name="Dockter R.B."/>
            <person name="Fauchery L."/>
            <person name="Guy J."/>
            <person name="Iotti M."/>
            <person name="Le Tacon F."/>
            <person name="Lindquist E.A."/>
            <person name="Lipzen A."/>
            <person name="Malagnac F."/>
            <person name="Mello A."/>
            <person name="Molinier V."/>
            <person name="Miyauchi S."/>
            <person name="Poulain J."/>
            <person name="Riccioni C."/>
            <person name="Rubini A."/>
            <person name="Sitrit Y."/>
            <person name="Splivallo R."/>
            <person name="Traeger S."/>
            <person name="Wang M."/>
            <person name="Zifcakova L."/>
            <person name="Wipf D."/>
            <person name="Zambonelli A."/>
            <person name="Paolocci F."/>
            <person name="Nowrousian M."/>
            <person name="Ottonello S."/>
            <person name="Baldrian P."/>
            <person name="Spatafora J.W."/>
            <person name="Henrissat B."/>
            <person name="Nagy L.G."/>
            <person name="Aury J.M."/>
            <person name="Wincker P."/>
            <person name="Grigoriev I.V."/>
            <person name="Bonfante P."/>
            <person name="Martin F.M."/>
        </authorList>
    </citation>
    <scope>NUCLEOTIDE SEQUENCE [LARGE SCALE GENOMIC DNA]</scope>
    <source>
        <strain evidence="2 3">CCBAS932</strain>
    </source>
</reference>
<proteinExistence type="predicted"/>
<feature type="region of interest" description="Disordered" evidence="1">
    <location>
        <begin position="300"/>
        <end position="353"/>
    </location>
</feature>
<name>A0A3N4KJX4_9PEZI</name>
<sequence length="353" mass="38221">MASQAPIASSGASTTASSSSSLLADPALAPFLSPNFSAKAYLNSTLPPLLPPSVLSSASVSKSRNPESLSSLSAKTTTLLSTLDLQTQRLLTTLQTLTDEILRLTPRLGYEVELLRSDVLSLSTTLNTDLRQDIEHFQPPVTEGSEEPTETTGTTTTDAPPGSNKPDVLSKLEMLATVRARLEDVIRIFGDAMAWPLNDSPEEPKLESNNLNPPLENAYGVPVPPRTPSPIRALESSNKTQKKKSSANPIEEILYLLSCDDLPAASTKIKELKELAKIFEGTVEGPARIAVVEALEAKVAEEEEKKMASKRQQERRQEAVLGKEEERRKADEEAEKADSHGWSGGRDGYYGLI</sequence>
<keyword evidence="3" id="KW-1185">Reference proteome</keyword>
<dbReference type="AlphaFoldDB" id="A0A3N4KJX4"/>
<gene>
    <name evidence="2" type="ORF">P167DRAFT_537146</name>
</gene>
<evidence type="ECO:0000313" key="3">
    <source>
        <dbReference type="Proteomes" id="UP000277580"/>
    </source>
</evidence>
<feature type="compositionally biased region" description="Gly residues" evidence="1">
    <location>
        <begin position="342"/>
        <end position="353"/>
    </location>
</feature>
<dbReference type="InParanoid" id="A0A3N4KJX4"/>
<evidence type="ECO:0000313" key="2">
    <source>
        <dbReference type="EMBL" id="RPB10864.1"/>
    </source>
</evidence>
<dbReference type="Proteomes" id="UP000277580">
    <property type="component" value="Unassembled WGS sequence"/>
</dbReference>
<dbReference type="Gene3D" id="6.10.250.2790">
    <property type="match status" value="1"/>
</dbReference>
<dbReference type="EMBL" id="ML119139">
    <property type="protein sequence ID" value="RPB10864.1"/>
    <property type="molecule type" value="Genomic_DNA"/>
</dbReference>
<evidence type="ECO:0000256" key="1">
    <source>
        <dbReference type="SAM" id="MobiDB-lite"/>
    </source>
</evidence>
<organism evidence="2 3">
    <name type="scientific">Morchella conica CCBAS932</name>
    <dbReference type="NCBI Taxonomy" id="1392247"/>
    <lineage>
        <taxon>Eukaryota</taxon>
        <taxon>Fungi</taxon>
        <taxon>Dikarya</taxon>
        <taxon>Ascomycota</taxon>
        <taxon>Pezizomycotina</taxon>
        <taxon>Pezizomycetes</taxon>
        <taxon>Pezizales</taxon>
        <taxon>Morchellaceae</taxon>
        <taxon>Morchella</taxon>
    </lineage>
</organism>
<dbReference type="OrthoDB" id="5413829at2759"/>
<feature type="compositionally biased region" description="Basic and acidic residues" evidence="1">
    <location>
        <begin position="300"/>
        <end position="339"/>
    </location>
</feature>